<dbReference type="GO" id="GO:0015036">
    <property type="term" value="F:disulfide oxidoreductase activity"/>
    <property type="evidence" value="ECO:0007669"/>
    <property type="project" value="InterPro"/>
</dbReference>
<dbReference type="InterPro" id="IPR050553">
    <property type="entry name" value="Thioredoxin_ResA/DsbE_sf"/>
</dbReference>
<dbReference type="InterPro" id="IPR017937">
    <property type="entry name" value="Thioredoxin_CS"/>
</dbReference>
<dbReference type="InterPro" id="IPR013766">
    <property type="entry name" value="Thioredoxin_domain"/>
</dbReference>
<evidence type="ECO:0000313" key="8">
    <source>
        <dbReference type="Proteomes" id="UP000324996"/>
    </source>
</evidence>
<dbReference type="InterPro" id="IPR036249">
    <property type="entry name" value="Thioredoxin-like_sf"/>
</dbReference>
<dbReference type="RefSeq" id="WP_042083441.1">
    <property type="nucleotide sequence ID" value="NZ_BKCN01000001.1"/>
</dbReference>
<dbReference type="CDD" id="cd03010">
    <property type="entry name" value="TlpA_like_DsbE"/>
    <property type="match status" value="1"/>
</dbReference>
<evidence type="ECO:0000256" key="5">
    <source>
        <dbReference type="ARBA" id="ARBA00023284"/>
    </source>
</evidence>
<dbReference type="Pfam" id="PF08534">
    <property type="entry name" value="Redoxin"/>
    <property type="match status" value="1"/>
</dbReference>
<keyword evidence="5" id="KW-0676">Redox-active center</keyword>
<dbReference type="GO" id="GO:0030288">
    <property type="term" value="C:outer membrane-bounded periplasmic space"/>
    <property type="evidence" value="ECO:0007669"/>
    <property type="project" value="InterPro"/>
</dbReference>
<dbReference type="InterPro" id="IPR004799">
    <property type="entry name" value="Periplasmic_diS_OxRdtase_DsbE"/>
</dbReference>
<feature type="domain" description="Thioredoxin" evidence="6">
    <location>
        <begin position="33"/>
        <end position="174"/>
    </location>
</feature>
<dbReference type="PANTHER" id="PTHR42852:SF6">
    <property type="entry name" value="THIOL:DISULFIDE INTERCHANGE PROTEIN DSBE"/>
    <property type="match status" value="1"/>
</dbReference>
<name>A0A5A7N521_9PROT</name>
<keyword evidence="4" id="KW-1015">Disulfide bond</keyword>
<sequence>MRPILWVPLLLFAALVMALTIGLFLKPREIPSAMIAQPVPAFDLPPLWMSGEGLQSSDLAKGEAVLLNVFASWCAPCRIEHPFLMELADEGIPLYGLNYKDKPEDALAFLGELGNPYRRIGADRDGRVGIDFGVYGVPETYVINGQGQIAYKHIGPILPQNQDQLRQAIKKAAQESPANEKASE</sequence>
<dbReference type="PANTHER" id="PTHR42852">
    <property type="entry name" value="THIOL:DISULFIDE INTERCHANGE PROTEIN DSBE"/>
    <property type="match status" value="1"/>
</dbReference>
<proteinExistence type="inferred from homology"/>
<evidence type="ECO:0000313" key="7">
    <source>
        <dbReference type="EMBL" id="GER02755.1"/>
    </source>
</evidence>
<dbReference type="SUPFAM" id="SSF52833">
    <property type="entry name" value="Thioredoxin-like"/>
    <property type="match status" value="1"/>
</dbReference>
<comment type="caution">
    <text evidence="7">The sequence shown here is derived from an EMBL/GenBank/DDBJ whole genome shotgun (WGS) entry which is preliminary data.</text>
</comment>
<keyword evidence="8" id="KW-1185">Reference proteome</keyword>
<reference evidence="7 8" key="1">
    <citation type="submission" date="2019-09" db="EMBL/GenBank/DDBJ databases">
        <title>NBRP : Genome information of microbial organism related human and environment.</title>
        <authorList>
            <person name="Hattori M."/>
            <person name="Oshima K."/>
            <person name="Inaba H."/>
            <person name="Suda W."/>
            <person name="Sakamoto M."/>
            <person name="Iino T."/>
            <person name="Kitahara M."/>
            <person name="Oshida Y."/>
            <person name="Iida T."/>
            <person name="Kudo T."/>
            <person name="Itoh T."/>
            <person name="Ohkuma M."/>
        </authorList>
    </citation>
    <scope>NUCLEOTIDE SEQUENCE [LARGE SCALE GENOMIC DNA]</scope>
    <source>
        <strain evidence="7 8">Q-1</strain>
    </source>
</reference>
<dbReference type="PROSITE" id="PS51352">
    <property type="entry name" value="THIOREDOXIN_2"/>
    <property type="match status" value="1"/>
</dbReference>
<organism evidence="7 8">
    <name type="scientific">Iodidimonas nitroreducens</name>
    <dbReference type="NCBI Taxonomy" id="1236968"/>
    <lineage>
        <taxon>Bacteria</taxon>
        <taxon>Pseudomonadati</taxon>
        <taxon>Pseudomonadota</taxon>
        <taxon>Alphaproteobacteria</taxon>
        <taxon>Iodidimonadales</taxon>
        <taxon>Iodidimonadaceae</taxon>
        <taxon>Iodidimonas</taxon>
    </lineage>
</organism>
<dbReference type="Gene3D" id="3.40.30.10">
    <property type="entry name" value="Glutaredoxin"/>
    <property type="match status" value="1"/>
</dbReference>
<dbReference type="PROSITE" id="PS00194">
    <property type="entry name" value="THIOREDOXIN_1"/>
    <property type="match status" value="1"/>
</dbReference>
<accession>A0A5A7N521</accession>
<gene>
    <name evidence="7" type="primary">ccmG</name>
    <name evidence="7" type="ORF">JCM17846_04370</name>
</gene>
<comment type="similarity">
    <text evidence="2">Belongs to the thioredoxin family. DsbE subfamily.</text>
</comment>
<evidence type="ECO:0000256" key="2">
    <source>
        <dbReference type="ARBA" id="ARBA00007758"/>
    </source>
</evidence>
<evidence type="ECO:0000256" key="3">
    <source>
        <dbReference type="ARBA" id="ARBA00022748"/>
    </source>
</evidence>
<dbReference type="GO" id="GO:0017004">
    <property type="term" value="P:cytochrome complex assembly"/>
    <property type="evidence" value="ECO:0007669"/>
    <property type="project" value="UniProtKB-KW"/>
</dbReference>
<evidence type="ECO:0000256" key="4">
    <source>
        <dbReference type="ARBA" id="ARBA00023157"/>
    </source>
</evidence>
<dbReference type="NCBIfam" id="TIGR00385">
    <property type="entry name" value="dsbE"/>
    <property type="match status" value="1"/>
</dbReference>
<keyword evidence="3" id="KW-0201">Cytochrome c-type biogenesis</keyword>
<dbReference type="AlphaFoldDB" id="A0A5A7N521"/>
<dbReference type="InterPro" id="IPR013740">
    <property type="entry name" value="Redoxin"/>
</dbReference>
<comment type="subcellular location">
    <subcellularLocation>
        <location evidence="1">Cell envelope</location>
    </subcellularLocation>
</comment>
<dbReference type="Proteomes" id="UP000324996">
    <property type="component" value="Unassembled WGS sequence"/>
</dbReference>
<evidence type="ECO:0000259" key="6">
    <source>
        <dbReference type="PROSITE" id="PS51352"/>
    </source>
</evidence>
<protein>
    <submittedName>
        <fullName evidence="7">Cytochrome C-type biogenesis protein</fullName>
    </submittedName>
</protein>
<dbReference type="EMBL" id="BKCN01000001">
    <property type="protein sequence ID" value="GER02755.1"/>
    <property type="molecule type" value="Genomic_DNA"/>
</dbReference>
<evidence type="ECO:0000256" key="1">
    <source>
        <dbReference type="ARBA" id="ARBA00004196"/>
    </source>
</evidence>